<sequence>MIPNEILAKIFTAGTDIWRDHHPYELPFPILVSGTTSHWRQLARNTPNLWAFIMVPMHKDPDFCLLWTSEWLSRSGALPISVILDHRIRSRLAGRIQETSHGISQTILRIVKSSAQRLRRLDIFISSSEPQEILAALHELDAPHLQQVSLCNGDRFPSAFSGGETPWPWLVNLPKLTKLRLRSMLLPFVPHLTSLTAYSLRLTYEDVQAIFSASPDLAHLVLQNLIPIAGPVPLNRDLIQVDSLRSLAISMSGLKNEVYLFQLLTIPNLTYLEVDDNLQVFTVLGSSILSSKIETLRISGISTFSRQNIPDLKNYPPLASLQHLQLICAPTAALLLFRNEPEMGLSRRRSIGLRTMSPHNNNSIFSTTAETTNHRPTPLAEPPEMPWPKLRTIIFDTLLASDVAELCRFVQLHKGVQRVELSPTAMRHLSGSLRRDGDSIYHLLPQLRIPIIKGVEGTKDVPEWLGTLVELRVFDPRAYGLLDHGFPFREMS</sequence>
<dbReference type="EMBL" id="KN831785">
    <property type="protein sequence ID" value="KIM39584.1"/>
    <property type="molecule type" value="Genomic_DNA"/>
</dbReference>
<name>A0A0C3C5Q1_HEBCY</name>
<evidence type="ECO:0008006" key="3">
    <source>
        <dbReference type="Google" id="ProtNLM"/>
    </source>
</evidence>
<dbReference type="OrthoDB" id="3048040at2759"/>
<dbReference type="InterPro" id="IPR032675">
    <property type="entry name" value="LRR_dom_sf"/>
</dbReference>
<proteinExistence type="predicted"/>
<dbReference type="SUPFAM" id="SSF52047">
    <property type="entry name" value="RNI-like"/>
    <property type="match status" value="1"/>
</dbReference>
<dbReference type="Gene3D" id="3.80.10.10">
    <property type="entry name" value="Ribonuclease Inhibitor"/>
    <property type="match status" value="1"/>
</dbReference>
<reference evidence="2" key="2">
    <citation type="submission" date="2015-01" db="EMBL/GenBank/DDBJ databases">
        <title>Evolutionary Origins and Diversification of the Mycorrhizal Mutualists.</title>
        <authorList>
            <consortium name="DOE Joint Genome Institute"/>
            <consortium name="Mycorrhizal Genomics Consortium"/>
            <person name="Kohler A."/>
            <person name="Kuo A."/>
            <person name="Nagy L.G."/>
            <person name="Floudas D."/>
            <person name="Copeland A."/>
            <person name="Barry K.W."/>
            <person name="Cichocki N."/>
            <person name="Veneault-Fourrey C."/>
            <person name="LaButti K."/>
            <person name="Lindquist E.A."/>
            <person name="Lipzen A."/>
            <person name="Lundell T."/>
            <person name="Morin E."/>
            <person name="Murat C."/>
            <person name="Riley R."/>
            <person name="Ohm R."/>
            <person name="Sun H."/>
            <person name="Tunlid A."/>
            <person name="Henrissat B."/>
            <person name="Grigoriev I.V."/>
            <person name="Hibbett D.S."/>
            <person name="Martin F."/>
        </authorList>
    </citation>
    <scope>NUCLEOTIDE SEQUENCE [LARGE SCALE GENOMIC DNA]</scope>
    <source>
        <strain evidence="2">h7</strain>
    </source>
</reference>
<dbReference type="AlphaFoldDB" id="A0A0C3C5Q1"/>
<organism evidence="1 2">
    <name type="scientific">Hebeloma cylindrosporum</name>
    <dbReference type="NCBI Taxonomy" id="76867"/>
    <lineage>
        <taxon>Eukaryota</taxon>
        <taxon>Fungi</taxon>
        <taxon>Dikarya</taxon>
        <taxon>Basidiomycota</taxon>
        <taxon>Agaricomycotina</taxon>
        <taxon>Agaricomycetes</taxon>
        <taxon>Agaricomycetidae</taxon>
        <taxon>Agaricales</taxon>
        <taxon>Agaricineae</taxon>
        <taxon>Hymenogastraceae</taxon>
        <taxon>Hebeloma</taxon>
    </lineage>
</organism>
<evidence type="ECO:0000313" key="2">
    <source>
        <dbReference type="Proteomes" id="UP000053424"/>
    </source>
</evidence>
<reference evidence="1 2" key="1">
    <citation type="submission" date="2014-04" db="EMBL/GenBank/DDBJ databases">
        <authorList>
            <consortium name="DOE Joint Genome Institute"/>
            <person name="Kuo A."/>
            <person name="Gay G."/>
            <person name="Dore J."/>
            <person name="Kohler A."/>
            <person name="Nagy L.G."/>
            <person name="Floudas D."/>
            <person name="Copeland A."/>
            <person name="Barry K.W."/>
            <person name="Cichocki N."/>
            <person name="Veneault-Fourrey C."/>
            <person name="LaButti K."/>
            <person name="Lindquist E.A."/>
            <person name="Lipzen A."/>
            <person name="Lundell T."/>
            <person name="Morin E."/>
            <person name="Murat C."/>
            <person name="Sun H."/>
            <person name="Tunlid A."/>
            <person name="Henrissat B."/>
            <person name="Grigoriev I.V."/>
            <person name="Hibbett D.S."/>
            <person name="Martin F."/>
            <person name="Nordberg H.P."/>
            <person name="Cantor M.N."/>
            <person name="Hua S.X."/>
        </authorList>
    </citation>
    <scope>NUCLEOTIDE SEQUENCE [LARGE SCALE GENOMIC DNA]</scope>
    <source>
        <strain evidence="2">h7</strain>
    </source>
</reference>
<dbReference type="HOGENOM" id="CLU_510963_0_0_1"/>
<keyword evidence="2" id="KW-1185">Reference proteome</keyword>
<dbReference type="Proteomes" id="UP000053424">
    <property type="component" value="Unassembled WGS sequence"/>
</dbReference>
<protein>
    <recommendedName>
        <fullName evidence="3">F-box domain-containing protein</fullName>
    </recommendedName>
</protein>
<evidence type="ECO:0000313" key="1">
    <source>
        <dbReference type="EMBL" id="KIM39584.1"/>
    </source>
</evidence>
<accession>A0A0C3C5Q1</accession>
<gene>
    <name evidence="1" type="ORF">M413DRAFT_447062</name>
</gene>